<evidence type="ECO:0000256" key="1">
    <source>
        <dbReference type="SAM" id="Coils"/>
    </source>
</evidence>
<feature type="coiled-coil region" evidence="1">
    <location>
        <begin position="785"/>
        <end position="812"/>
    </location>
</feature>
<feature type="region of interest" description="Disordered" evidence="2">
    <location>
        <begin position="882"/>
        <end position="941"/>
    </location>
</feature>
<feature type="compositionally biased region" description="Basic and acidic residues" evidence="2">
    <location>
        <begin position="895"/>
        <end position="906"/>
    </location>
</feature>
<comment type="caution">
    <text evidence="4">The sequence shown here is derived from an EMBL/GenBank/DDBJ whole genome shotgun (WGS) entry which is preliminary data.</text>
</comment>
<feature type="compositionally biased region" description="Basic and acidic residues" evidence="2">
    <location>
        <begin position="917"/>
        <end position="927"/>
    </location>
</feature>
<feature type="domain" description="BRO1" evidence="3">
    <location>
        <begin position="3"/>
        <end position="427"/>
    </location>
</feature>
<dbReference type="EMBL" id="CAJHNJ030000024">
    <property type="protein sequence ID" value="CAG9120709.1"/>
    <property type="molecule type" value="Genomic_DNA"/>
</dbReference>
<dbReference type="PANTHER" id="PTHR23030">
    <property type="entry name" value="PCD6 INTERACTING PROTEIN-RELATED"/>
    <property type="match status" value="1"/>
</dbReference>
<protein>
    <submittedName>
        <fullName evidence="4">(diamondback moth) hypothetical protein</fullName>
    </submittedName>
</protein>
<dbReference type="Pfam" id="PF13949">
    <property type="entry name" value="ALIX_LYPXL_bnd"/>
    <property type="match status" value="2"/>
</dbReference>
<dbReference type="Gene3D" id="1.25.40.280">
    <property type="entry name" value="alix/aip1 like domains"/>
    <property type="match status" value="2"/>
</dbReference>
<dbReference type="Pfam" id="PF03097">
    <property type="entry name" value="BRO1"/>
    <property type="match status" value="2"/>
</dbReference>
<dbReference type="GO" id="GO:0005768">
    <property type="term" value="C:endosome"/>
    <property type="evidence" value="ECO:0007669"/>
    <property type="project" value="TreeGrafter"/>
</dbReference>
<keyword evidence="1" id="KW-0175">Coiled coil</keyword>
<proteinExistence type="predicted"/>
<dbReference type="Proteomes" id="UP000653454">
    <property type="component" value="Unassembled WGS sequence"/>
</dbReference>
<dbReference type="SMART" id="SM01041">
    <property type="entry name" value="BRO1"/>
    <property type="match status" value="1"/>
</dbReference>
<accession>A0A8S4EY74</accession>
<sequence length="1297" mass="139761">MAELLAVPFKKSSDVDIVKPLTNLIQSTYNTEEYSDALTELSRLRSNAIWKIFEKSNLEYLNSYYDQLVSLESKLPPQEVQIPFKWKDAFDKGSIFGGRMSLTLSSLSYERVCILFNMAAAQSALASSQPLDNEESLKLAAKLLQQAAGIFSHLKETVLLALHGEPTPDLAPDTLAALAALMLAQAQEVIAYKCIQDEMKPSMAARVCAGAADLYGDALRALQRDSLRPLWDRDWIPTVTTKQQILSGLAQYFQAAVCQAGGAPGQEIARLTLALKLMPQAKDHPRLQDIYRRCGARLASAQKDNDFIYHERVPEASQLEAIKGAAVAKPLPVQDKYCTGVKGQRRQKDNDFICHSRVPEASQLEPVRGAAVAKPLPARDHYCTGGKDLFEGLAPAAVHRALAASEARKSEAVNAEINKLRDATQLLNSVLASLNLPACVETVAPGSLPASIRGKAAAVRGAGGAGGLRARQAELPALLARNTELLDEVSAGVRWVVSLLSSLKLPACVETAAPGSLPASIRGKAAAVRGAGGAGVSARAPGRAARAARQEHRAAGRGECGGEAERMLREEEEADNALRAQFGARWTRTASAQLTATFRANADKYRQIIDNAVRADKIVEEKYNQHKESISLLSGSDSELEAGVPRAGGPRADCAALSTLRKLMDDSISLLSGSTLRKLMDDVETLKAERDAIECELKSVTLDMKQQFLTALAASGALDEPALTAAALAAPLTPLRQQVQETVVRQEELLVKIQTKVGALNMLYEASDEPALTAAALAAPLTPLRQQVQETVARQEELLVKIQEAHKALMEAQGGASGRDAALARLCAAHDAYQEIDNNLKEGIKFYNDLTQLLVAFQNKVSDFCFARRTEKEELLKDLTQDASRAPARAAPEPPAHHGQVEEDASRAPARAAPEPPAHHGQVEEFSHAAPVQTARIEKRTLRDGAGRTIHRILSTIPSHMQSEPRKDGSRYHPTFNLNYYAESIAAAVINEEKVRWAITSFLPFKSPGADGIVPALLQWEVDIISPRILAALEIILGLPPLDIIIKQEAKAAAIRLSNMGLWSTNTTAQGHSRILDIAKLSAPGSTECSDTTIKTFIFNRSYTIQRDQCGTSDENNYDINIYIDGAKNKKGSGGGVFCPELNLQYSVSFGNKATVFQAEAASLLDGATQIKDTKNCNICFYTDTCGNKTRSAAAPPPPSAGGSSAPAAAPAPVAAASALPYPQQPQGMPLPYAMAAAPYPYYAAPMPVSYNPYATLPYPHHARAPPAPQYQPYQYPPPQPGYQPPPGGYNPYGPQQ</sequence>
<evidence type="ECO:0000256" key="2">
    <source>
        <dbReference type="SAM" id="MobiDB-lite"/>
    </source>
</evidence>
<dbReference type="Gene3D" id="1.20.120.560">
    <property type="entry name" value="alix/aip1 in complex with the ypdl late domain"/>
    <property type="match status" value="3"/>
</dbReference>
<feature type="compositionally biased region" description="Pro residues" evidence="2">
    <location>
        <begin position="1266"/>
        <end position="1289"/>
    </location>
</feature>
<organism evidence="4 5">
    <name type="scientific">Plutella xylostella</name>
    <name type="common">Diamondback moth</name>
    <name type="synonym">Plutella maculipennis</name>
    <dbReference type="NCBI Taxonomy" id="51655"/>
    <lineage>
        <taxon>Eukaryota</taxon>
        <taxon>Metazoa</taxon>
        <taxon>Ecdysozoa</taxon>
        <taxon>Arthropoda</taxon>
        <taxon>Hexapoda</taxon>
        <taxon>Insecta</taxon>
        <taxon>Pterygota</taxon>
        <taxon>Neoptera</taxon>
        <taxon>Endopterygota</taxon>
        <taxon>Lepidoptera</taxon>
        <taxon>Glossata</taxon>
        <taxon>Ditrysia</taxon>
        <taxon>Yponomeutoidea</taxon>
        <taxon>Plutellidae</taxon>
        <taxon>Plutella</taxon>
    </lineage>
</organism>
<dbReference type="InterPro" id="IPR004328">
    <property type="entry name" value="BRO1_dom"/>
</dbReference>
<evidence type="ECO:0000259" key="3">
    <source>
        <dbReference type="PROSITE" id="PS51180"/>
    </source>
</evidence>
<dbReference type="PROSITE" id="PS51180">
    <property type="entry name" value="BRO1"/>
    <property type="match status" value="1"/>
</dbReference>
<dbReference type="InterPro" id="IPR038499">
    <property type="entry name" value="BRO1_sf"/>
</dbReference>
<feature type="region of interest" description="Disordered" evidence="2">
    <location>
        <begin position="1265"/>
        <end position="1297"/>
    </location>
</feature>
<keyword evidence="5" id="KW-1185">Reference proteome</keyword>
<feature type="coiled-coil region" evidence="1">
    <location>
        <begin position="676"/>
        <end position="703"/>
    </location>
</feature>
<evidence type="ECO:0000313" key="4">
    <source>
        <dbReference type="EMBL" id="CAG9120709.1"/>
    </source>
</evidence>
<reference evidence="4" key="1">
    <citation type="submission" date="2020-11" db="EMBL/GenBank/DDBJ databases">
        <authorList>
            <person name="Whiteford S."/>
        </authorList>
    </citation>
    <scope>NUCLEOTIDE SEQUENCE</scope>
</reference>
<evidence type="ECO:0000313" key="5">
    <source>
        <dbReference type="Proteomes" id="UP000653454"/>
    </source>
</evidence>
<dbReference type="InterPro" id="IPR025304">
    <property type="entry name" value="ALIX_V_dom"/>
</dbReference>
<dbReference type="PANTHER" id="PTHR23030:SF39">
    <property type="entry name" value="PROGRAMMED CELL DEATH 6-INTERACTING PROTEIN"/>
    <property type="match status" value="1"/>
</dbReference>
<gene>
    <name evidence="4" type="ORF">PLXY2_LOCUS7188</name>
</gene>
<name>A0A8S4EY74_PLUXY</name>
<dbReference type="GO" id="GO:0000281">
    <property type="term" value="P:mitotic cytokinesis"/>
    <property type="evidence" value="ECO:0007669"/>
    <property type="project" value="TreeGrafter"/>
</dbReference>